<feature type="region of interest" description="Disordered" evidence="1">
    <location>
        <begin position="657"/>
        <end position="687"/>
    </location>
</feature>
<evidence type="ECO:0000256" key="1">
    <source>
        <dbReference type="SAM" id="MobiDB-lite"/>
    </source>
</evidence>
<feature type="compositionally biased region" description="Polar residues" evidence="1">
    <location>
        <begin position="657"/>
        <end position="674"/>
    </location>
</feature>
<evidence type="ECO:0000313" key="3">
    <source>
        <dbReference type="Proteomes" id="UP001152795"/>
    </source>
</evidence>
<proteinExistence type="predicted"/>
<feature type="region of interest" description="Disordered" evidence="1">
    <location>
        <begin position="75"/>
        <end position="220"/>
    </location>
</feature>
<name>A0A7D9K6R8_PARCT</name>
<evidence type="ECO:0000313" key="2">
    <source>
        <dbReference type="EMBL" id="CAB4042053.1"/>
    </source>
</evidence>
<organism evidence="2 3">
    <name type="scientific">Paramuricea clavata</name>
    <name type="common">Red gorgonian</name>
    <name type="synonym">Violescent sea-whip</name>
    <dbReference type="NCBI Taxonomy" id="317549"/>
    <lineage>
        <taxon>Eukaryota</taxon>
        <taxon>Metazoa</taxon>
        <taxon>Cnidaria</taxon>
        <taxon>Anthozoa</taxon>
        <taxon>Octocorallia</taxon>
        <taxon>Malacalcyonacea</taxon>
        <taxon>Plexauridae</taxon>
        <taxon>Paramuricea</taxon>
    </lineage>
</organism>
<feature type="compositionally biased region" description="Low complexity" evidence="1">
    <location>
        <begin position="675"/>
        <end position="686"/>
    </location>
</feature>
<feature type="compositionally biased region" description="Basic and acidic residues" evidence="1">
    <location>
        <begin position="43"/>
        <end position="60"/>
    </location>
</feature>
<feature type="region of interest" description="Disordered" evidence="1">
    <location>
        <begin position="735"/>
        <end position="778"/>
    </location>
</feature>
<feature type="region of interest" description="Disordered" evidence="1">
    <location>
        <begin position="36"/>
        <end position="62"/>
    </location>
</feature>
<dbReference type="Proteomes" id="UP001152795">
    <property type="component" value="Unassembled WGS sequence"/>
</dbReference>
<feature type="compositionally biased region" description="Polar residues" evidence="1">
    <location>
        <begin position="194"/>
        <end position="217"/>
    </location>
</feature>
<feature type="compositionally biased region" description="Basic and acidic residues" evidence="1">
    <location>
        <begin position="160"/>
        <end position="179"/>
    </location>
</feature>
<sequence length="778" mass="85726">MKANVSPQKMVMGKTKVKKKMRVEDIITNLTKKVKQVANTPPKENEVKKIESMPTKDNKVKKVGSTLANENEVKKVGSMPPKDNKVKKVGSTLAKENEMKKVGSMPPKDNKVKKVGSTLAKENEMKKVGSMPPKDNKVKKVGSTLAKENEMKKVGSTLAKDNEVKKVKSTPAKDSEVKKVKSTPPKKNEVKQQVGHTPTKENGSMPANDNYLSSSGETQEDDVSSFASMCTIRNNLPEYTDLSELPPLTKQITKISPGNVVPKIIQTTPAISNPPNPVRQVILQTVPQRTNQQTPIILNKLPPGFIIRSDLPSSSFPNLQTTSTSGQPTLLLITKSGGPIYLTQNRNTSTNQTQAKPVNKANTSPVFTQTKPIISSSNPSTLLKGKAINSSKSILKLTSPSKTNAETPLITVQYNLPYPNNNCKVVNNHVNMRTAQNSQPGAFHTLGNIAGTNKVLVTELPCPSRPREMVVNFAGNQTAHITTMTDETSVIPEKQKRFIPSFLYGSPPDTTAIKKTKPSPVAEKQNGKTIFIVTSPSAAATNAKQKINPNNKVAVQSTQRKSIYDEKIAQLTSKMININQAVAVNGKATTLSNVLQKKSNVVINNVRVSNRKRQQTERAKLFEKETKKRKKNDEKSPRKEEAKLDVKVKVEKPDYYNTTSPKVVSPSKHQSISQTLNKSLSKTTKTVPQQTLVTNDAVPVKVKEDDPGSLFRDPALLTREERALQRALMMFKELEEKQARKESVSDTERTSSRKSGRTIQLNKTSDVQRKRKVSNEGN</sequence>
<accession>A0A7D9K6R8</accession>
<reference evidence="2" key="1">
    <citation type="submission" date="2020-04" db="EMBL/GenBank/DDBJ databases">
        <authorList>
            <person name="Alioto T."/>
            <person name="Alioto T."/>
            <person name="Gomez Garrido J."/>
        </authorList>
    </citation>
    <scope>NUCLEOTIDE SEQUENCE</scope>
    <source>
        <strain evidence="2">A484AB</strain>
    </source>
</reference>
<comment type="caution">
    <text evidence="2">The sequence shown here is derived from an EMBL/GenBank/DDBJ whole genome shotgun (WGS) entry which is preliminary data.</text>
</comment>
<dbReference type="EMBL" id="CACRXK020029380">
    <property type="protein sequence ID" value="CAB4042053.1"/>
    <property type="molecule type" value="Genomic_DNA"/>
</dbReference>
<keyword evidence="3" id="KW-1185">Reference proteome</keyword>
<gene>
    <name evidence="2" type="ORF">PACLA_8A058814</name>
</gene>
<dbReference type="AlphaFoldDB" id="A0A7D9K6R8"/>
<feature type="compositionally biased region" description="Basic and acidic residues" evidence="1">
    <location>
        <begin position="735"/>
        <end position="751"/>
    </location>
</feature>
<protein>
    <submittedName>
        <fullName evidence="2">Uncharacterized protein</fullName>
    </submittedName>
</protein>
<feature type="region of interest" description="Disordered" evidence="1">
    <location>
        <begin position="624"/>
        <end position="645"/>
    </location>
</feature>